<dbReference type="PANTHER" id="PTHR39340:SF1">
    <property type="entry name" value="SULFOFRUCTOSEPHOSPHATE ALDOLASE"/>
    <property type="match status" value="1"/>
</dbReference>
<dbReference type="GO" id="GO:0009024">
    <property type="term" value="F:tagatose-6-phosphate kinase activity"/>
    <property type="evidence" value="ECO:0007669"/>
    <property type="project" value="InterPro"/>
</dbReference>
<keyword evidence="4 6" id="KW-0423">Lactose metabolism</keyword>
<dbReference type="InterPro" id="IPR005927">
    <property type="entry name" value="Tag_1.6-dipho_adolase"/>
</dbReference>
<dbReference type="SMART" id="SM01133">
    <property type="entry name" value="DeoC"/>
    <property type="match status" value="1"/>
</dbReference>
<accession>A0A0R1TZQ0</accession>
<comment type="similarity">
    <text evidence="3 6">Belongs to the aldolase LacD family.</text>
</comment>
<dbReference type="Pfam" id="PF01791">
    <property type="entry name" value="DeoC"/>
    <property type="match status" value="1"/>
</dbReference>
<dbReference type="PATRIC" id="fig|1423783.4.peg.2290"/>
<dbReference type="STRING" id="1423783.FC50_GL002236"/>
<keyword evidence="5 6" id="KW-0456">Lyase</keyword>
<dbReference type="GO" id="GO:2001059">
    <property type="term" value="P:D-tagatose 6-phosphate catabolic process"/>
    <property type="evidence" value="ECO:0007669"/>
    <property type="project" value="UniProtKB-UniRule"/>
</dbReference>
<proteinExistence type="inferred from homology"/>
<dbReference type="RefSeq" id="WP_056957160.1">
    <property type="nucleotide sequence ID" value="NZ_AZFJ01000062.1"/>
</dbReference>
<evidence type="ECO:0000256" key="6">
    <source>
        <dbReference type="HAMAP-Rule" id="MF_00734"/>
    </source>
</evidence>
<comment type="caution">
    <text evidence="7">The sequence shown here is derived from an EMBL/GenBank/DDBJ whole genome shotgun (WGS) entry which is preliminary data.</text>
</comment>
<dbReference type="GO" id="GO:0019512">
    <property type="term" value="P:lactose catabolic process via tagatose-6-phosphate"/>
    <property type="evidence" value="ECO:0007669"/>
    <property type="project" value="InterPro"/>
</dbReference>
<keyword evidence="8" id="KW-1185">Reference proteome</keyword>
<comment type="catalytic activity">
    <reaction evidence="1 6">
        <text>D-tagatofuranose 1,6-bisphosphate = D-glyceraldehyde 3-phosphate + dihydroxyacetone phosphate</text>
        <dbReference type="Rhea" id="RHEA:22948"/>
        <dbReference type="ChEBI" id="CHEBI:57642"/>
        <dbReference type="ChEBI" id="CHEBI:58694"/>
        <dbReference type="ChEBI" id="CHEBI:59776"/>
        <dbReference type="EC" id="4.1.2.40"/>
    </reaction>
</comment>
<dbReference type="UniPathway" id="UPA00704">
    <property type="reaction ID" value="UER00716"/>
</dbReference>
<comment type="pathway">
    <text evidence="2 6">Carbohydrate metabolism; D-tagatose 6-phosphate degradation; D-glyceraldehyde 3-phosphate and glycerone phosphate from D-tagatose 6-phosphate: step 2/2.</text>
</comment>
<evidence type="ECO:0000256" key="1">
    <source>
        <dbReference type="ARBA" id="ARBA00000567"/>
    </source>
</evidence>
<dbReference type="InterPro" id="IPR002915">
    <property type="entry name" value="DeoC/FbaB/LacD_aldolase"/>
</dbReference>
<dbReference type="GO" id="GO:0009025">
    <property type="term" value="F:tagatose-bisphosphate aldolase activity"/>
    <property type="evidence" value="ECO:0007669"/>
    <property type="project" value="UniProtKB-UniRule"/>
</dbReference>
<evidence type="ECO:0000256" key="3">
    <source>
        <dbReference type="ARBA" id="ARBA00008679"/>
    </source>
</evidence>
<dbReference type="Gene3D" id="3.20.20.70">
    <property type="entry name" value="Aldolase class I"/>
    <property type="match status" value="1"/>
</dbReference>
<dbReference type="SUPFAM" id="SSF51569">
    <property type="entry name" value="Aldolase"/>
    <property type="match status" value="1"/>
</dbReference>
<dbReference type="OrthoDB" id="106309at2"/>
<sequence>MAKKLLTRGKFDKMQQLSNKGGVIAALAIDQRGSMKKMMAAADEKAGKEYSLDQIYEFKELVSSELTKYASSILIDEELGFKGMKSKDPSSGLILSYEKTGYDADTVGRFPELLKDESLTRLKAKGADAAKVLVYYDPQDKDEINDVKKAFVERLANEAKGADLPFFLELVTYTDSIPDAKSREYALAKPRLVLDAMKEFTQDKYGVDVIKAEVPVNWDFVAGHTADGVEPAYTEEEAAGYFKEANDIATKPFIYLSAGVPTKTFREELNFAGAAGTKFSGILCGRATWRDGIQVFADGGRDALKEWLDTTGKGNVEELNEILAKYATPWYDVYGGLDNIEVVDQAD</sequence>
<dbReference type="NCBIfam" id="NF009498">
    <property type="entry name" value="PRK12858.1"/>
    <property type="match status" value="1"/>
</dbReference>
<protein>
    <recommendedName>
        <fullName evidence="6">Tagatose 1,6-diphosphate aldolase</fullName>
        <ecNumber evidence="6">4.1.2.40</ecNumber>
    </recommendedName>
    <alternativeName>
        <fullName evidence="6">D-tagatose-1,6-bisphosphate aldolase</fullName>
    </alternativeName>
    <alternativeName>
        <fullName evidence="6">Tagatose-bisphosphate aldolase</fullName>
    </alternativeName>
</protein>
<evidence type="ECO:0000313" key="7">
    <source>
        <dbReference type="EMBL" id="KRL84387.1"/>
    </source>
</evidence>
<dbReference type="InterPro" id="IPR013785">
    <property type="entry name" value="Aldolase_TIM"/>
</dbReference>
<evidence type="ECO:0000256" key="4">
    <source>
        <dbReference type="ARBA" id="ARBA00022736"/>
    </source>
</evidence>
<evidence type="ECO:0000313" key="8">
    <source>
        <dbReference type="Proteomes" id="UP000051922"/>
    </source>
</evidence>
<name>A0A0R1TZQ0_9LACO</name>
<dbReference type="EC" id="4.1.2.40" evidence="6"/>
<dbReference type="GO" id="GO:1902777">
    <property type="term" value="P:6-sulfoquinovose(1-) catabolic process"/>
    <property type="evidence" value="ECO:0007669"/>
    <property type="project" value="TreeGrafter"/>
</dbReference>
<reference evidence="7 8" key="1">
    <citation type="journal article" date="2015" name="Genome Announc.">
        <title>Expanding the biotechnology potential of lactobacilli through comparative genomics of 213 strains and associated genera.</title>
        <authorList>
            <person name="Sun Z."/>
            <person name="Harris H.M."/>
            <person name="McCann A."/>
            <person name="Guo C."/>
            <person name="Argimon S."/>
            <person name="Zhang W."/>
            <person name="Yang X."/>
            <person name="Jeffery I.B."/>
            <person name="Cooney J.C."/>
            <person name="Kagawa T.F."/>
            <person name="Liu W."/>
            <person name="Song Y."/>
            <person name="Salvetti E."/>
            <person name="Wrobel A."/>
            <person name="Rasinkangas P."/>
            <person name="Parkhill J."/>
            <person name="Rea M.C."/>
            <person name="O'Sullivan O."/>
            <person name="Ritari J."/>
            <person name="Douillard F.P."/>
            <person name="Paul Ross R."/>
            <person name="Yang R."/>
            <person name="Briner A.E."/>
            <person name="Felis G.E."/>
            <person name="de Vos W.M."/>
            <person name="Barrangou R."/>
            <person name="Klaenhammer T.R."/>
            <person name="Caufield P.W."/>
            <person name="Cui Y."/>
            <person name="Zhang H."/>
            <person name="O'Toole P.W."/>
        </authorList>
    </citation>
    <scope>NUCLEOTIDE SEQUENCE [LARGE SCALE GENOMIC DNA]</scope>
    <source>
        <strain evidence="7 8">DSM 15945</strain>
    </source>
</reference>
<dbReference type="EMBL" id="AZFJ01000062">
    <property type="protein sequence ID" value="KRL84387.1"/>
    <property type="molecule type" value="Genomic_DNA"/>
</dbReference>
<gene>
    <name evidence="6" type="primary">lacD</name>
    <name evidence="7" type="ORF">FC50_GL002236</name>
</gene>
<dbReference type="Proteomes" id="UP000051922">
    <property type="component" value="Unassembled WGS sequence"/>
</dbReference>
<dbReference type="PANTHER" id="PTHR39340">
    <property type="entry name" value="SULFOFRUCTOSEPHOSPHATE ALDOLASE"/>
    <property type="match status" value="1"/>
</dbReference>
<dbReference type="InterPro" id="IPR050552">
    <property type="entry name" value="LacD_aldolase"/>
</dbReference>
<dbReference type="GO" id="GO:0061595">
    <property type="term" value="F:6-deoxy-6-sulfofructose-1-phosphate aldolase activity"/>
    <property type="evidence" value="ECO:0007669"/>
    <property type="project" value="TreeGrafter"/>
</dbReference>
<dbReference type="HAMAP" id="MF_00734">
    <property type="entry name" value="LacD"/>
    <property type="match status" value="1"/>
</dbReference>
<evidence type="ECO:0000256" key="2">
    <source>
        <dbReference type="ARBA" id="ARBA00005191"/>
    </source>
</evidence>
<organism evidence="7 8">
    <name type="scientific">Lacticaseibacillus pantheris DSM 15945 = JCM 12539 = NBRC 106106</name>
    <dbReference type="NCBI Taxonomy" id="1423783"/>
    <lineage>
        <taxon>Bacteria</taxon>
        <taxon>Bacillati</taxon>
        <taxon>Bacillota</taxon>
        <taxon>Bacilli</taxon>
        <taxon>Lactobacillales</taxon>
        <taxon>Lactobacillaceae</taxon>
        <taxon>Lacticaseibacillus</taxon>
    </lineage>
</organism>
<evidence type="ECO:0000256" key="5">
    <source>
        <dbReference type="ARBA" id="ARBA00023239"/>
    </source>
</evidence>
<dbReference type="AlphaFoldDB" id="A0A0R1TZQ0"/>